<dbReference type="GO" id="GO:0005737">
    <property type="term" value="C:cytoplasm"/>
    <property type="evidence" value="ECO:0007669"/>
    <property type="project" value="TreeGrafter"/>
</dbReference>
<sequence length="262" mass="27479">MSRISASGDNVASSVDHLNARILIGEDPAEAGRLAAEVILETVKANPAAVIGLATGSSPLPLYAALAVSDADFSRVSGFALDEYLGLPDGHPQSYAEVVRTEVTDPLGLDPVLVHTPEPHGQDHAADAEAYDAAIRAAGGIDVQILGIGSNGHIGFNEPGSAFDSRTRVVPLAERTRQDNARFFASPEEVPEQCVTQGIGTIFEARQLLLIAHGEHKAEAVRLALEGPVGQEFPASVIQRHPNVTVVLDRAAAARLGEQAKP</sequence>
<organism evidence="4 5">
    <name type="scientific">Arthrobacter rhombi</name>
    <dbReference type="NCBI Taxonomy" id="71253"/>
    <lineage>
        <taxon>Bacteria</taxon>
        <taxon>Bacillati</taxon>
        <taxon>Actinomycetota</taxon>
        <taxon>Actinomycetes</taxon>
        <taxon>Micrococcales</taxon>
        <taxon>Micrococcaceae</taxon>
        <taxon>Arthrobacter</taxon>
    </lineage>
</organism>
<dbReference type="RefSeq" id="WP_086995326.1">
    <property type="nucleotide sequence ID" value="NZ_FUHW01000014.1"/>
</dbReference>
<dbReference type="GO" id="GO:0006046">
    <property type="term" value="P:N-acetylglucosamine catabolic process"/>
    <property type="evidence" value="ECO:0007669"/>
    <property type="project" value="TreeGrafter"/>
</dbReference>
<protein>
    <submittedName>
        <fullName evidence="4">Glucosamine-6-phosphate deaminase</fullName>
        <ecNumber evidence="4">3.5.99.6</ecNumber>
    </submittedName>
</protein>
<keyword evidence="1 4" id="KW-0378">Hydrolase</keyword>
<evidence type="ECO:0000259" key="3">
    <source>
        <dbReference type="Pfam" id="PF01182"/>
    </source>
</evidence>
<dbReference type="PANTHER" id="PTHR11280">
    <property type="entry name" value="GLUCOSAMINE-6-PHOSPHATE ISOMERASE"/>
    <property type="match status" value="1"/>
</dbReference>
<dbReference type="InterPro" id="IPR004547">
    <property type="entry name" value="Glucosamine6P_isomerase"/>
</dbReference>
<evidence type="ECO:0000313" key="4">
    <source>
        <dbReference type="EMBL" id="SJM53280.1"/>
    </source>
</evidence>
<dbReference type="Pfam" id="PF01182">
    <property type="entry name" value="Glucosamine_iso"/>
    <property type="match status" value="1"/>
</dbReference>
<dbReference type="GO" id="GO:0005975">
    <property type="term" value="P:carbohydrate metabolic process"/>
    <property type="evidence" value="ECO:0007669"/>
    <property type="project" value="InterPro"/>
</dbReference>
<dbReference type="GO" id="GO:0006043">
    <property type="term" value="P:glucosamine catabolic process"/>
    <property type="evidence" value="ECO:0007669"/>
    <property type="project" value="TreeGrafter"/>
</dbReference>
<keyword evidence="5" id="KW-1185">Reference proteome</keyword>
<dbReference type="GO" id="GO:0042802">
    <property type="term" value="F:identical protein binding"/>
    <property type="evidence" value="ECO:0007669"/>
    <property type="project" value="TreeGrafter"/>
</dbReference>
<dbReference type="Proteomes" id="UP000195913">
    <property type="component" value="Unassembled WGS sequence"/>
</dbReference>
<reference evidence="4 5" key="1">
    <citation type="submission" date="2017-02" db="EMBL/GenBank/DDBJ databases">
        <authorList>
            <person name="Peterson S.W."/>
        </authorList>
    </citation>
    <scope>NUCLEOTIDE SEQUENCE [LARGE SCALE GENOMIC DNA]</scope>
    <source>
        <strain evidence="4 5">B Ar 00.02</strain>
    </source>
</reference>
<dbReference type="Gene3D" id="3.40.50.1360">
    <property type="match status" value="1"/>
</dbReference>
<dbReference type="PANTHER" id="PTHR11280:SF5">
    <property type="entry name" value="GLUCOSAMINE-6-PHOSPHATE ISOMERASE"/>
    <property type="match status" value="1"/>
</dbReference>
<feature type="domain" description="Glucosamine/galactosamine-6-phosphate isomerase" evidence="3">
    <location>
        <begin position="31"/>
        <end position="241"/>
    </location>
</feature>
<keyword evidence="2" id="KW-0119">Carbohydrate metabolism</keyword>
<gene>
    <name evidence="4" type="ORF">FM101_03220</name>
</gene>
<dbReference type="InterPro" id="IPR006148">
    <property type="entry name" value="Glc/Gal-6P_isomerase"/>
</dbReference>
<evidence type="ECO:0000256" key="1">
    <source>
        <dbReference type="ARBA" id="ARBA00022801"/>
    </source>
</evidence>
<dbReference type="EMBL" id="FUHW01000014">
    <property type="protein sequence ID" value="SJM53280.1"/>
    <property type="molecule type" value="Genomic_DNA"/>
</dbReference>
<dbReference type="EC" id="3.5.99.6" evidence="4"/>
<dbReference type="SUPFAM" id="SSF100950">
    <property type="entry name" value="NagB/RpiA/CoA transferase-like"/>
    <property type="match status" value="1"/>
</dbReference>
<dbReference type="InterPro" id="IPR018321">
    <property type="entry name" value="Glucosamine6P_isomerase_CS"/>
</dbReference>
<evidence type="ECO:0000256" key="2">
    <source>
        <dbReference type="ARBA" id="ARBA00023277"/>
    </source>
</evidence>
<dbReference type="AlphaFoldDB" id="A0A1R4FBD8"/>
<evidence type="ECO:0000313" key="5">
    <source>
        <dbReference type="Proteomes" id="UP000195913"/>
    </source>
</evidence>
<dbReference type="GO" id="GO:0004342">
    <property type="term" value="F:glucosamine-6-phosphate deaminase activity"/>
    <property type="evidence" value="ECO:0007669"/>
    <property type="project" value="UniProtKB-EC"/>
</dbReference>
<dbReference type="InterPro" id="IPR037171">
    <property type="entry name" value="NagB/RpiA_transferase-like"/>
</dbReference>
<accession>A0A1R4FBD8</accession>
<proteinExistence type="predicted"/>
<dbReference type="GO" id="GO:0019262">
    <property type="term" value="P:N-acetylneuraminate catabolic process"/>
    <property type="evidence" value="ECO:0007669"/>
    <property type="project" value="TreeGrafter"/>
</dbReference>
<name>A0A1R4FBD8_9MICC</name>
<dbReference type="CDD" id="cd01399">
    <property type="entry name" value="GlcN6P_deaminase"/>
    <property type="match status" value="1"/>
</dbReference>
<dbReference type="PROSITE" id="PS01161">
    <property type="entry name" value="GLC_GALNAC_ISOMERASE"/>
    <property type="match status" value="1"/>
</dbReference>